<proteinExistence type="predicted"/>
<reference evidence="1" key="1">
    <citation type="submission" date="2021-05" db="EMBL/GenBank/DDBJ databases">
        <authorList>
            <person name="Pietrasiak N."/>
            <person name="Ward R."/>
            <person name="Stajich J.E."/>
            <person name="Kurbessoian T."/>
        </authorList>
    </citation>
    <scope>NUCLEOTIDE SEQUENCE</scope>
    <source>
        <strain evidence="1">JT2-VF2</strain>
    </source>
</reference>
<dbReference type="GO" id="GO:0004527">
    <property type="term" value="F:exonuclease activity"/>
    <property type="evidence" value="ECO:0007669"/>
    <property type="project" value="UniProtKB-KW"/>
</dbReference>
<dbReference type="AlphaFoldDB" id="A0A951Q8Q7"/>
<accession>A0A951Q8Q7</accession>
<gene>
    <name evidence="1" type="ORF">KME32_34990</name>
</gene>
<evidence type="ECO:0000313" key="1">
    <source>
        <dbReference type="EMBL" id="MBW4566190.1"/>
    </source>
</evidence>
<organism evidence="1 2">
    <name type="scientific">Mojavia pulchra JT2-VF2</name>
    <dbReference type="NCBI Taxonomy" id="287848"/>
    <lineage>
        <taxon>Bacteria</taxon>
        <taxon>Bacillati</taxon>
        <taxon>Cyanobacteriota</taxon>
        <taxon>Cyanophyceae</taxon>
        <taxon>Nostocales</taxon>
        <taxon>Nostocaceae</taxon>
    </lineage>
</organism>
<sequence length="663" mass="76487">MNSHGYRHIFSRKSYSLLRFDFCDRTLFTGSDKTALLPHFGTYRQEYLTLESILTDIKLDSNRQSKGVVVIGEPGTGKTHLMMRLAKERLLNNRLLFIRQPNHPKAVLHHIYSRILESLIQSVGSATQLDYLIINSFSQILSFRVTSQKDQEIIKALQDKNLDALGAEGTARKREYWQHIEKRVGEWWAGHYSSGGFALAILKGIIKYCSYTESRRKDIATRWLAGNILSLEESELVGLPNWGEDLSQEAFSLEAISVLAKLSILDEPLIIIFDQLEGLGLPHNREILLNFGEAIKEIFTHVPNSLIILNMFPDRWEQFQASFDNSIIGRVSQYQIHLRQPDETELQAILRVKLMAVDIPLELLFTLEDLEDILGQKPIRAVLNRAADYYNYKVRDIPLASVKENFHKLDSKEKLEQELRVVQQQQQQLTQAFLSLMQAIQEPGSVDLTKLRQQFLPDVIQLHPQNSHNILEYLTLKKAELEQQYSNLPIISDYDDIGKLKTIAEALNHIKPIKLTHYRLGKRVLPEHIVVETDKKNYVMGFLQVDSSTTSFTSRINNFNELVSLHPHDHFGLFRDQRLNEVRGRVAKEKIAQLNNSSNGKFKLLTKHDRISLDLTYQTIIDIQNRDLDVDLESALKIFITHQEWYHWLFSMFGFAKSFAQAA</sequence>
<dbReference type="SUPFAM" id="SSF52540">
    <property type="entry name" value="P-loop containing nucleoside triphosphate hydrolases"/>
    <property type="match status" value="2"/>
</dbReference>
<keyword evidence="1" id="KW-0378">Hydrolase</keyword>
<dbReference type="Gene3D" id="3.40.50.300">
    <property type="entry name" value="P-loop containing nucleotide triphosphate hydrolases"/>
    <property type="match status" value="1"/>
</dbReference>
<dbReference type="Proteomes" id="UP000715781">
    <property type="component" value="Unassembled WGS sequence"/>
</dbReference>
<name>A0A951Q8Q7_9NOST</name>
<keyword evidence="1" id="KW-0269">Exonuclease</keyword>
<dbReference type="EMBL" id="JAHHHN010000065">
    <property type="protein sequence ID" value="MBW4566190.1"/>
    <property type="molecule type" value="Genomic_DNA"/>
</dbReference>
<keyword evidence="1" id="KW-0540">Nuclease</keyword>
<reference evidence="1" key="2">
    <citation type="journal article" date="2022" name="Microbiol. Resour. Announc.">
        <title>Metagenome Sequencing to Explore Phylogenomics of Terrestrial Cyanobacteria.</title>
        <authorList>
            <person name="Ward R.D."/>
            <person name="Stajich J.E."/>
            <person name="Johansen J.R."/>
            <person name="Huntemann M."/>
            <person name="Clum A."/>
            <person name="Foster B."/>
            <person name="Foster B."/>
            <person name="Roux S."/>
            <person name="Palaniappan K."/>
            <person name="Varghese N."/>
            <person name="Mukherjee S."/>
            <person name="Reddy T.B.K."/>
            <person name="Daum C."/>
            <person name="Copeland A."/>
            <person name="Chen I.A."/>
            <person name="Ivanova N.N."/>
            <person name="Kyrpides N.C."/>
            <person name="Shapiro N."/>
            <person name="Eloe-Fadrosh E.A."/>
            <person name="Pietrasiak N."/>
        </authorList>
    </citation>
    <scope>NUCLEOTIDE SEQUENCE</scope>
    <source>
        <strain evidence="1">JT2-VF2</strain>
    </source>
</reference>
<evidence type="ECO:0000313" key="2">
    <source>
        <dbReference type="Proteomes" id="UP000715781"/>
    </source>
</evidence>
<dbReference type="InterPro" id="IPR027417">
    <property type="entry name" value="P-loop_NTPase"/>
</dbReference>
<comment type="caution">
    <text evidence="1">The sequence shown here is derived from an EMBL/GenBank/DDBJ whole genome shotgun (WGS) entry which is preliminary data.</text>
</comment>
<protein>
    <submittedName>
        <fullName evidence="1">Exonuclease</fullName>
    </submittedName>
</protein>